<keyword evidence="6" id="KW-1133">Transmembrane helix</keyword>
<evidence type="ECO:0000256" key="4">
    <source>
        <dbReference type="ARBA" id="ARBA00032089"/>
    </source>
</evidence>
<dbReference type="AlphaFoldDB" id="A0A0G0Q0R6"/>
<proteinExistence type="inferred from homology"/>
<dbReference type="InterPro" id="IPR042177">
    <property type="entry name" value="Cell/Rod_1"/>
</dbReference>
<protein>
    <recommendedName>
        <fullName evidence="2">Cell shape-determining protein MreC</fullName>
    </recommendedName>
    <alternativeName>
        <fullName evidence="4">Cell shape protein MreC</fullName>
    </alternativeName>
</protein>
<dbReference type="PANTHER" id="PTHR34138:SF1">
    <property type="entry name" value="CELL SHAPE-DETERMINING PROTEIN MREC"/>
    <property type="match status" value="1"/>
</dbReference>
<comment type="similarity">
    <text evidence="1">Belongs to the MreC family.</text>
</comment>
<name>A0A0G0Q0R6_UNCC2</name>
<dbReference type="NCBIfam" id="TIGR00219">
    <property type="entry name" value="mreC"/>
    <property type="match status" value="1"/>
</dbReference>
<dbReference type="Gene3D" id="2.40.10.350">
    <property type="entry name" value="Rod shape-determining protein MreC, domain 2"/>
    <property type="match status" value="1"/>
</dbReference>
<dbReference type="Gene3D" id="2.40.10.340">
    <property type="entry name" value="Rod shape-determining protein MreC, domain 1"/>
    <property type="match status" value="1"/>
</dbReference>
<keyword evidence="5" id="KW-0175">Coiled coil</keyword>
<evidence type="ECO:0000313" key="9">
    <source>
        <dbReference type="Proteomes" id="UP000034207"/>
    </source>
</evidence>
<dbReference type="GO" id="GO:0008360">
    <property type="term" value="P:regulation of cell shape"/>
    <property type="evidence" value="ECO:0007669"/>
    <property type="project" value="UniProtKB-KW"/>
</dbReference>
<comment type="caution">
    <text evidence="8">The sequence shown here is derived from an EMBL/GenBank/DDBJ whole genome shotgun (WGS) entry which is preliminary data.</text>
</comment>
<dbReference type="GO" id="GO:0005886">
    <property type="term" value="C:plasma membrane"/>
    <property type="evidence" value="ECO:0007669"/>
    <property type="project" value="TreeGrafter"/>
</dbReference>
<dbReference type="EMBL" id="LBVV01000002">
    <property type="protein sequence ID" value="KKQ95256.1"/>
    <property type="molecule type" value="Genomic_DNA"/>
</dbReference>
<feature type="transmembrane region" description="Helical" evidence="6">
    <location>
        <begin position="6"/>
        <end position="25"/>
    </location>
</feature>
<evidence type="ECO:0000256" key="1">
    <source>
        <dbReference type="ARBA" id="ARBA00009369"/>
    </source>
</evidence>
<evidence type="ECO:0000256" key="3">
    <source>
        <dbReference type="ARBA" id="ARBA00022960"/>
    </source>
</evidence>
<dbReference type="Pfam" id="PF04085">
    <property type="entry name" value="MreC"/>
    <property type="match status" value="1"/>
</dbReference>
<dbReference type="PANTHER" id="PTHR34138">
    <property type="entry name" value="CELL SHAPE-DETERMINING PROTEIN MREC"/>
    <property type="match status" value="1"/>
</dbReference>
<evidence type="ECO:0000256" key="2">
    <source>
        <dbReference type="ARBA" id="ARBA00013855"/>
    </source>
</evidence>
<evidence type="ECO:0000313" key="8">
    <source>
        <dbReference type="EMBL" id="KKQ95256.1"/>
    </source>
</evidence>
<reference evidence="8 9" key="1">
    <citation type="journal article" date="2015" name="Nature">
        <title>rRNA introns, odd ribosomes, and small enigmatic genomes across a large radiation of phyla.</title>
        <authorList>
            <person name="Brown C.T."/>
            <person name="Hug L.A."/>
            <person name="Thomas B.C."/>
            <person name="Sharon I."/>
            <person name="Castelle C.J."/>
            <person name="Singh A."/>
            <person name="Wilkins M.J."/>
            <person name="Williams K.H."/>
            <person name="Banfield J.F."/>
        </authorList>
    </citation>
    <scope>NUCLEOTIDE SEQUENCE [LARGE SCALE GENOMIC DNA]</scope>
</reference>
<dbReference type="Proteomes" id="UP000034207">
    <property type="component" value="Unassembled WGS sequence"/>
</dbReference>
<evidence type="ECO:0000259" key="7">
    <source>
        <dbReference type="Pfam" id="PF04085"/>
    </source>
</evidence>
<dbReference type="STRING" id="1618345.UT18_C0002G0033"/>
<keyword evidence="6" id="KW-0812">Transmembrane</keyword>
<keyword evidence="6" id="KW-0472">Membrane</keyword>
<organism evidence="8 9">
    <name type="scientific">candidate division CPR2 bacterium GW2011_GWC2_39_10</name>
    <dbReference type="NCBI Taxonomy" id="1618345"/>
    <lineage>
        <taxon>Bacteria</taxon>
        <taxon>Bacteria division CPR2</taxon>
    </lineage>
</organism>
<gene>
    <name evidence="8" type="ORF">UT18_C0002G0033</name>
</gene>
<dbReference type="InterPro" id="IPR042175">
    <property type="entry name" value="Cell/Rod_MreC_2"/>
</dbReference>
<dbReference type="PIRSF" id="PIRSF038471">
    <property type="entry name" value="MreC"/>
    <property type="match status" value="1"/>
</dbReference>
<accession>A0A0G0Q0R6</accession>
<dbReference type="InterPro" id="IPR055342">
    <property type="entry name" value="MreC_beta-barrel_core"/>
</dbReference>
<evidence type="ECO:0000256" key="6">
    <source>
        <dbReference type="SAM" id="Phobius"/>
    </source>
</evidence>
<sequence>MNKRKIIITTISCFGLLLVLHYSGFTKGPERVIKAVFSPIGIFFSGIGENFKNYSTAVSTIGNLQKDNQKLENKISVLMSEISTMEEAKKENDNLRKLLKFTQTTKANYVSGEVIFYDPSNSRQAIMINRGTKDNVKNGNPVISEGYIIGRISETGETSSKVLLAIDPDSIIPAAVQATSSTGLIKGQIGFGLLLDNVPQGEKISKGDIVITSGLGGELPRGLIIGTIDEVNSRDNGIYQQARVRPAANLKNLRQVLILH</sequence>
<evidence type="ECO:0000256" key="5">
    <source>
        <dbReference type="SAM" id="Coils"/>
    </source>
</evidence>
<feature type="coiled-coil region" evidence="5">
    <location>
        <begin position="54"/>
        <end position="105"/>
    </location>
</feature>
<dbReference type="InterPro" id="IPR007221">
    <property type="entry name" value="MreC"/>
</dbReference>
<feature type="domain" description="Rod shape-determining protein MreC beta-barrel core" evidence="7">
    <location>
        <begin position="114"/>
        <end position="259"/>
    </location>
</feature>
<keyword evidence="3" id="KW-0133">Cell shape</keyword>